<feature type="transmembrane region" description="Helical" evidence="3">
    <location>
        <begin position="188"/>
        <end position="209"/>
    </location>
</feature>
<protein>
    <submittedName>
        <fullName evidence="6">CopC domain protein</fullName>
    </submittedName>
</protein>
<gene>
    <name evidence="6" type="ORF">CXR34_08790</name>
</gene>
<dbReference type="SUPFAM" id="SSF81296">
    <property type="entry name" value="E set domains"/>
    <property type="match status" value="1"/>
</dbReference>
<feature type="signal peptide" evidence="4">
    <location>
        <begin position="1"/>
        <end position="29"/>
    </location>
</feature>
<reference evidence="6 7" key="1">
    <citation type="submission" date="2017-12" db="EMBL/GenBank/DDBJ databases">
        <title>Isolation and characterization of estrogens degradatiion strain Microbacterium hominis SJTG1.</title>
        <authorList>
            <person name="Xiong W."/>
            <person name="Yin C."/>
            <person name="Zheng D."/>
            <person name="Liang R."/>
        </authorList>
    </citation>
    <scope>NUCLEOTIDE SEQUENCE [LARGE SCALE GENOMIC DNA]</scope>
    <source>
        <strain evidence="6 7">SJTG1</strain>
    </source>
</reference>
<dbReference type="Proteomes" id="UP000233276">
    <property type="component" value="Chromosome"/>
</dbReference>
<proteinExistence type="predicted"/>
<dbReference type="Gene3D" id="2.60.40.1220">
    <property type="match status" value="1"/>
</dbReference>
<dbReference type="Pfam" id="PF04234">
    <property type="entry name" value="CopC"/>
    <property type="match status" value="1"/>
</dbReference>
<evidence type="ECO:0000256" key="2">
    <source>
        <dbReference type="ARBA" id="ARBA00023008"/>
    </source>
</evidence>
<evidence type="ECO:0000256" key="4">
    <source>
        <dbReference type="SAM" id="SignalP"/>
    </source>
</evidence>
<dbReference type="KEGG" id="mhos:CXR34_08790"/>
<dbReference type="GO" id="GO:0046688">
    <property type="term" value="P:response to copper ion"/>
    <property type="evidence" value="ECO:0007669"/>
    <property type="project" value="InterPro"/>
</dbReference>
<dbReference type="GO" id="GO:0042597">
    <property type="term" value="C:periplasmic space"/>
    <property type="evidence" value="ECO:0007669"/>
    <property type="project" value="InterPro"/>
</dbReference>
<evidence type="ECO:0000256" key="1">
    <source>
        <dbReference type="ARBA" id="ARBA00022729"/>
    </source>
</evidence>
<feature type="domain" description="CopC" evidence="5">
    <location>
        <begin position="33"/>
        <end position="125"/>
    </location>
</feature>
<dbReference type="InterPro" id="IPR014755">
    <property type="entry name" value="Cu-Rt/internalin_Ig-like"/>
</dbReference>
<dbReference type="InterPro" id="IPR014756">
    <property type="entry name" value="Ig_E-set"/>
</dbReference>
<keyword evidence="3" id="KW-0472">Membrane</keyword>
<name>A0A2K9DY14_9MICO</name>
<keyword evidence="1 4" id="KW-0732">Signal</keyword>
<organism evidence="6 7">
    <name type="scientific">Microbacterium hominis</name>
    <dbReference type="NCBI Taxonomy" id="162426"/>
    <lineage>
        <taxon>Bacteria</taxon>
        <taxon>Bacillati</taxon>
        <taxon>Actinomycetota</taxon>
        <taxon>Actinomycetes</taxon>
        <taxon>Micrococcales</taxon>
        <taxon>Microbacteriaceae</taxon>
        <taxon>Microbacterium</taxon>
    </lineage>
</organism>
<accession>A0A2K9DY14</accession>
<sequence length="217" mass="21873">MSGRSVHRFLVVAAAAAISAGLVVGSASAASAHEALSNTNPESGATVTGLPEIELVFTDVILDEPTAAKTVVIGPDDRYYETGCSDVDQAVMTTLVELGAAGEYRVLWRAVSGDGHPISDEYSFTYQPAAGAAAAAGRETPACGDDGQLAEESPAAQVTVAPSDLAAESPAASTEADAAVVAEEGAPVWVWVVVAVGVVAVAAIVAAVVRGLRRKTP</sequence>
<keyword evidence="2" id="KW-0186">Copper</keyword>
<dbReference type="GO" id="GO:0005507">
    <property type="term" value="F:copper ion binding"/>
    <property type="evidence" value="ECO:0007669"/>
    <property type="project" value="InterPro"/>
</dbReference>
<feature type="chain" id="PRO_5014759212" evidence="4">
    <location>
        <begin position="30"/>
        <end position="217"/>
    </location>
</feature>
<evidence type="ECO:0000313" key="6">
    <source>
        <dbReference type="EMBL" id="AUG29533.1"/>
    </source>
</evidence>
<dbReference type="AlphaFoldDB" id="A0A2K9DY14"/>
<evidence type="ECO:0000259" key="5">
    <source>
        <dbReference type="Pfam" id="PF04234"/>
    </source>
</evidence>
<evidence type="ECO:0000256" key="3">
    <source>
        <dbReference type="SAM" id="Phobius"/>
    </source>
</evidence>
<keyword evidence="3" id="KW-1133">Transmembrane helix</keyword>
<dbReference type="InterPro" id="IPR007348">
    <property type="entry name" value="CopC_dom"/>
</dbReference>
<evidence type="ECO:0000313" key="7">
    <source>
        <dbReference type="Proteomes" id="UP000233276"/>
    </source>
</evidence>
<dbReference type="EMBL" id="CP025299">
    <property type="protein sequence ID" value="AUG29533.1"/>
    <property type="molecule type" value="Genomic_DNA"/>
</dbReference>
<keyword evidence="3" id="KW-0812">Transmembrane</keyword>